<keyword evidence="1 2" id="KW-0430">Lectin</keyword>
<dbReference type="Gene3D" id="2.60.120.200">
    <property type="match status" value="1"/>
</dbReference>
<dbReference type="EMBL" id="JBAMIC010000013">
    <property type="protein sequence ID" value="KAK7097694.1"/>
    <property type="molecule type" value="Genomic_DNA"/>
</dbReference>
<evidence type="ECO:0000313" key="5">
    <source>
        <dbReference type="Proteomes" id="UP001374579"/>
    </source>
</evidence>
<feature type="domain" description="Galectin" evidence="3">
    <location>
        <begin position="14"/>
        <end position="148"/>
    </location>
</feature>
<keyword evidence="5" id="KW-1185">Reference proteome</keyword>
<evidence type="ECO:0000259" key="3">
    <source>
        <dbReference type="PROSITE" id="PS51304"/>
    </source>
</evidence>
<accession>A0AAN9B2V7</accession>
<name>A0AAN9B2V7_9CAEN</name>
<protein>
    <recommendedName>
        <fullName evidence="2">Galectin</fullName>
    </recommendedName>
</protein>
<dbReference type="InterPro" id="IPR013320">
    <property type="entry name" value="ConA-like_dom_sf"/>
</dbReference>
<organism evidence="4 5">
    <name type="scientific">Littorina saxatilis</name>
    <dbReference type="NCBI Taxonomy" id="31220"/>
    <lineage>
        <taxon>Eukaryota</taxon>
        <taxon>Metazoa</taxon>
        <taxon>Spiralia</taxon>
        <taxon>Lophotrochozoa</taxon>
        <taxon>Mollusca</taxon>
        <taxon>Gastropoda</taxon>
        <taxon>Caenogastropoda</taxon>
        <taxon>Littorinimorpha</taxon>
        <taxon>Littorinoidea</taxon>
        <taxon>Littorinidae</taxon>
        <taxon>Littorina</taxon>
    </lineage>
</organism>
<evidence type="ECO:0000313" key="4">
    <source>
        <dbReference type="EMBL" id="KAK7097694.1"/>
    </source>
</evidence>
<dbReference type="PROSITE" id="PS51304">
    <property type="entry name" value="GALECTIN"/>
    <property type="match status" value="1"/>
</dbReference>
<sequence length="151" mass="16782">MYFSLALSQPLTLFPVAIPLPVRPGWSVCVEGIPTAPIRFTVDLMVGADNRALHADFRFQYSTTPNEIIIMGYKYNGAYLGRVEFTSFPFSVNQPFHLRIKATDTGMYELIVNNTLCASNPHQPILPATAITSVNVNNYISVTHLNLLCSM</sequence>
<evidence type="ECO:0000256" key="1">
    <source>
        <dbReference type="ARBA" id="ARBA00022734"/>
    </source>
</evidence>
<dbReference type="SUPFAM" id="SSF49899">
    <property type="entry name" value="Concanavalin A-like lectins/glucanases"/>
    <property type="match status" value="1"/>
</dbReference>
<dbReference type="Proteomes" id="UP001374579">
    <property type="component" value="Unassembled WGS sequence"/>
</dbReference>
<dbReference type="GO" id="GO:0030246">
    <property type="term" value="F:carbohydrate binding"/>
    <property type="evidence" value="ECO:0007669"/>
    <property type="project" value="UniProtKB-UniRule"/>
</dbReference>
<dbReference type="Pfam" id="PF00337">
    <property type="entry name" value="Gal-bind_lectin"/>
    <property type="match status" value="1"/>
</dbReference>
<dbReference type="AlphaFoldDB" id="A0AAN9B2V7"/>
<dbReference type="InterPro" id="IPR001079">
    <property type="entry name" value="Galectin_CRD"/>
</dbReference>
<dbReference type="SMART" id="SM00276">
    <property type="entry name" value="GLECT"/>
    <property type="match status" value="1"/>
</dbReference>
<gene>
    <name evidence="4" type="ORF">V1264_004634</name>
</gene>
<dbReference type="SMART" id="SM00908">
    <property type="entry name" value="Gal-bind_lectin"/>
    <property type="match status" value="1"/>
</dbReference>
<evidence type="ECO:0000256" key="2">
    <source>
        <dbReference type="RuleBase" id="RU102079"/>
    </source>
</evidence>
<reference evidence="4 5" key="1">
    <citation type="submission" date="2024-02" db="EMBL/GenBank/DDBJ databases">
        <title>Chromosome-scale genome assembly of the rough periwinkle Littorina saxatilis.</title>
        <authorList>
            <person name="De Jode A."/>
            <person name="Faria R."/>
            <person name="Formenti G."/>
            <person name="Sims Y."/>
            <person name="Smith T.P."/>
            <person name="Tracey A."/>
            <person name="Wood J.M.D."/>
            <person name="Zagrodzka Z.B."/>
            <person name="Johannesson K."/>
            <person name="Butlin R.K."/>
            <person name="Leder E.H."/>
        </authorList>
    </citation>
    <scope>NUCLEOTIDE SEQUENCE [LARGE SCALE GENOMIC DNA]</scope>
    <source>
        <strain evidence="4">Snail1</strain>
        <tissue evidence="4">Muscle</tissue>
    </source>
</reference>
<comment type="caution">
    <text evidence="4">The sequence shown here is derived from an EMBL/GenBank/DDBJ whole genome shotgun (WGS) entry which is preliminary data.</text>
</comment>
<proteinExistence type="predicted"/>